<dbReference type="AlphaFoldDB" id="A0A124JWL5"/>
<accession>A0A124JWL5</accession>
<comment type="caution">
    <text evidence="2">The sequence shown here is derived from an EMBL/GenBank/DDBJ whole genome shotgun (WGS) entry which is preliminary data.</text>
</comment>
<evidence type="ECO:0000259" key="1">
    <source>
        <dbReference type="Pfam" id="PF12680"/>
    </source>
</evidence>
<sequence length="142" mass="15887">MPHKSPRELAETMLGCIDKGDWAGVLAITSPDYVVHEPPELPFGGDWKGQDALIRLFPHVWSYWDDVVVDRLGILTDENYFCLQLRMTMTSKLTGNRISTSLAETTRCVEGLMVEYTIHYHDCALVAREAGPPRPGAVKLEG</sequence>
<evidence type="ECO:0000313" key="2">
    <source>
        <dbReference type="EMBL" id="KUR73459.1"/>
    </source>
</evidence>
<reference evidence="2 3" key="1">
    <citation type="submission" date="2015-10" db="EMBL/GenBank/DDBJ databases">
        <title>Draft genome sequence of Novosphingobium fuchskuhlense DSM 25065 isolated from a surface water sample of the southwest basin of Lake Grosse Fuchskuhle.</title>
        <authorList>
            <person name="Ruckert C."/>
            <person name="Winkler A."/>
            <person name="Glaeser J."/>
            <person name="Grossart H.-P."/>
            <person name="Kalinowski J."/>
            <person name="Glaeser S."/>
        </authorList>
    </citation>
    <scope>NUCLEOTIDE SEQUENCE [LARGE SCALE GENOMIC DNA]</scope>
    <source>
        <strain evidence="2 3">FNE08-7</strain>
    </source>
</reference>
<dbReference type="InterPro" id="IPR032710">
    <property type="entry name" value="NTF2-like_dom_sf"/>
</dbReference>
<dbReference type="Gene3D" id="3.10.450.50">
    <property type="match status" value="1"/>
</dbReference>
<dbReference type="EMBL" id="LLZS01000001">
    <property type="protein sequence ID" value="KUR73459.1"/>
    <property type="molecule type" value="Genomic_DNA"/>
</dbReference>
<dbReference type="SUPFAM" id="SSF54427">
    <property type="entry name" value="NTF2-like"/>
    <property type="match status" value="1"/>
</dbReference>
<gene>
    <name evidence="2" type="ORF">AQZ52_00265</name>
</gene>
<feature type="domain" description="SnoaL-like" evidence="1">
    <location>
        <begin position="12"/>
        <end position="116"/>
    </location>
</feature>
<dbReference type="Proteomes" id="UP000058012">
    <property type="component" value="Unassembled WGS sequence"/>
</dbReference>
<dbReference type="InterPro" id="IPR037401">
    <property type="entry name" value="SnoaL-like"/>
</dbReference>
<proteinExistence type="predicted"/>
<name>A0A124JWL5_9SPHN</name>
<keyword evidence="3" id="KW-1185">Reference proteome</keyword>
<dbReference type="STRING" id="1117702.AQZ52_00265"/>
<protein>
    <recommendedName>
        <fullName evidence="1">SnoaL-like domain-containing protein</fullName>
    </recommendedName>
</protein>
<organism evidence="2 3">
    <name type="scientific">Novosphingobium fuchskuhlense</name>
    <dbReference type="NCBI Taxonomy" id="1117702"/>
    <lineage>
        <taxon>Bacteria</taxon>
        <taxon>Pseudomonadati</taxon>
        <taxon>Pseudomonadota</taxon>
        <taxon>Alphaproteobacteria</taxon>
        <taxon>Sphingomonadales</taxon>
        <taxon>Sphingomonadaceae</taxon>
        <taxon>Novosphingobium</taxon>
    </lineage>
</organism>
<dbReference type="Pfam" id="PF12680">
    <property type="entry name" value="SnoaL_2"/>
    <property type="match status" value="1"/>
</dbReference>
<evidence type="ECO:0000313" key="3">
    <source>
        <dbReference type="Proteomes" id="UP000058012"/>
    </source>
</evidence>